<evidence type="ECO:0000259" key="2">
    <source>
        <dbReference type="Pfam" id="PF26640"/>
    </source>
</evidence>
<accession>A0AA40FAW0</accession>
<dbReference type="Proteomes" id="UP001172155">
    <property type="component" value="Unassembled WGS sequence"/>
</dbReference>
<sequence>MRLLNTTTKRLHVFLGDDLPAYAILSHTWGPLEITLQALEAHHQNPSTSSTDVTPETKSAFDKIHKSCGIALQNGYNYIWIDTCCIDKTSSAELSEAINSMFRWYNEAAVCYAYLSDLPPASYVLSRDTLKKCRWFSRGWTLQELIAPRHVHFYDASWTLRGTKESLRHVISDATKIDTLILANPAKMYSVPVARKMSWAAGRQTTRVEDLAYCLLGIFDINFPLLYGEGAKAFRRLQEEIMKQTSDMSLLAWLPDTTDEPLREIWARSPSEFTWLRHTPARLRMGLVHADPAHRVEHARGSRSVTREIQILLQLDTTVRLLRL</sequence>
<keyword evidence="4" id="KW-1185">Reference proteome</keyword>
<dbReference type="Pfam" id="PF06985">
    <property type="entry name" value="HET"/>
    <property type="match status" value="1"/>
</dbReference>
<proteinExistence type="predicted"/>
<reference evidence="3" key="1">
    <citation type="submission" date="2023-06" db="EMBL/GenBank/DDBJ databases">
        <title>Genome-scale phylogeny and comparative genomics of the fungal order Sordariales.</title>
        <authorList>
            <consortium name="Lawrence Berkeley National Laboratory"/>
            <person name="Hensen N."/>
            <person name="Bonometti L."/>
            <person name="Westerberg I."/>
            <person name="Brannstrom I.O."/>
            <person name="Guillou S."/>
            <person name="Cros-Aarteil S."/>
            <person name="Calhoun S."/>
            <person name="Haridas S."/>
            <person name="Kuo A."/>
            <person name="Mondo S."/>
            <person name="Pangilinan J."/>
            <person name="Riley R."/>
            <person name="LaButti K."/>
            <person name="Andreopoulos B."/>
            <person name="Lipzen A."/>
            <person name="Chen C."/>
            <person name="Yanf M."/>
            <person name="Daum C."/>
            <person name="Ng V."/>
            <person name="Clum A."/>
            <person name="Steindorff A."/>
            <person name="Ohm R."/>
            <person name="Martin F."/>
            <person name="Silar P."/>
            <person name="Natvig D."/>
            <person name="Lalanne C."/>
            <person name="Gautier V."/>
            <person name="Ament-velasquez S.L."/>
            <person name="Kruys A."/>
            <person name="Hutchinson M.I."/>
            <person name="Powell A.J."/>
            <person name="Barry K."/>
            <person name="Miller A.N."/>
            <person name="Grigoriev I.V."/>
            <person name="Debuchy R."/>
            <person name="Gladieux P."/>
            <person name="Thoren M.H."/>
            <person name="Johannesson H."/>
        </authorList>
    </citation>
    <scope>NUCLEOTIDE SEQUENCE</scope>
    <source>
        <strain evidence="3">SMH3187-1</strain>
    </source>
</reference>
<name>A0AA40FAW0_9PEZI</name>
<dbReference type="PANTHER" id="PTHR10622">
    <property type="entry name" value="HET DOMAIN-CONTAINING PROTEIN"/>
    <property type="match status" value="1"/>
</dbReference>
<evidence type="ECO:0000313" key="4">
    <source>
        <dbReference type="Proteomes" id="UP001172155"/>
    </source>
</evidence>
<protein>
    <submittedName>
        <fullName evidence="3">Heterokaryon incompatibility protein-domain-containing protein</fullName>
    </submittedName>
</protein>
<dbReference type="PANTHER" id="PTHR10622:SF12">
    <property type="entry name" value="HET DOMAIN-CONTAINING PROTEIN"/>
    <property type="match status" value="1"/>
</dbReference>
<comment type="caution">
    <text evidence="3">The sequence shown here is derived from an EMBL/GenBank/DDBJ whole genome shotgun (WGS) entry which is preliminary data.</text>
</comment>
<evidence type="ECO:0000259" key="1">
    <source>
        <dbReference type="Pfam" id="PF06985"/>
    </source>
</evidence>
<dbReference type="EMBL" id="JAUKUD010000001">
    <property type="protein sequence ID" value="KAK0754413.1"/>
    <property type="molecule type" value="Genomic_DNA"/>
</dbReference>
<evidence type="ECO:0000313" key="3">
    <source>
        <dbReference type="EMBL" id="KAK0754413.1"/>
    </source>
</evidence>
<dbReference type="Pfam" id="PF26640">
    <property type="entry name" value="DUF8212"/>
    <property type="match status" value="1"/>
</dbReference>
<feature type="domain" description="Heterokaryon incompatibility" evidence="1">
    <location>
        <begin position="22"/>
        <end position="119"/>
    </location>
</feature>
<dbReference type="AlphaFoldDB" id="A0AA40FAW0"/>
<dbReference type="InterPro" id="IPR058525">
    <property type="entry name" value="DUF8212"/>
</dbReference>
<feature type="domain" description="DUF8212" evidence="2">
    <location>
        <begin position="232"/>
        <end position="254"/>
    </location>
</feature>
<dbReference type="InterPro" id="IPR010730">
    <property type="entry name" value="HET"/>
</dbReference>
<gene>
    <name evidence="3" type="ORF">B0T18DRAFT_434818</name>
</gene>
<organism evidence="3 4">
    <name type="scientific">Schizothecium vesticola</name>
    <dbReference type="NCBI Taxonomy" id="314040"/>
    <lineage>
        <taxon>Eukaryota</taxon>
        <taxon>Fungi</taxon>
        <taxon>Dikarya</taxon>
        <taxon>Ascomycota</taxon>
        <taxon>Pezizomycotina</taxon>
        <taxon>Sordariomycetes</taxon>
        <taxon>Sordariomycetidae</taxon>
        <taxon>Sordariales</taxon>
        <taxon>Schizotheciaceae</taxon>
        <taxon>Schizothecium</taxon>
    </lineage>
</organism>